<evidence type="ECO:0000256" key="5">
    <source>
        <dbReference type="SAM" id="MobiDB-lite"/>
    </source>
</evidence>
<dbReference type="PANTHER" id="PTHR47424:SF3">
    <property type="entry name" value="REGULATORY PROTEIN GAL4"/>
    <property type="match status" value="1"/>
</dbReference>
<keyword evidence="3" id="KW-0804">Transcription</keyword>
<sequence length="230" mass="26393">MLQVVQTRPENVGRSKLHWDQGGLEVGDPDELMRQRNVLHTRFLHLKLLLYRPVFHHLIIRPNGLQQEDTSERSQNLSKSANGGPLSSSLDILTQRYASTCVETAQELITMIGRTMDSHVGGSWWYAMFCKLLSNQHPTWLVITRTLDVFSSAMVLLLAEIRLPMEDSRTELALKSSWQECLNILHALSPKYNGAARCAKTLIRMREQAVAKQSREEHPELQHHLDYEQD</sequence>
<reference evidence="7" key="1">
    <citation type="submission" date="2016-03" db="EMBL/GenBank/DDBJ databases">
        <authorList>
            <person name="Guldener U."/>
        </authorList>
    </citation>
    <scope>NUCLEOTIDE SEQUENCE [LARGE SCALE GENOMIC DNA]</scope>
</reference>
<evidence type="ECO:0000256" key="3">
    <source>
        <dbReference type="ARBA" id="ARBA00023163"/>
    </source>
</evidence>
<keyword evidence="2" id="KW-0238">DNA-binding</keyword>
<dbReference type="Proteomes" id="UP000177625">
    <property type="component" value="Unassembled WGS sequence"/>
</dbReference>
<keyword evidence="4" id="KW-0539">Nucleus</keyword>
<organism evidence="6 7">
    <name type="scientific">Rhynchosporium secalis</name>
    <name type="common">Barley scald fungus</name>
    <dbReference type="NCBI Taxonomy" id="38038"/>
    <lineage>
        <taxon>Eukaryota</taxon>
        <taxon>Fungi</taxon>
        <taxon>Dikarya</taxon>
        <taxon>Ascomycota</taxon>
        <taxon>Pezizomycotina</taxon>
        <taxon>Leotiomycetes</taxon>
        <taxon>Helotiales</taxon>
        <taxon>Ploettnerulaceae</taxon>
        <taxon>Rhynchosporium</taxon>
    </lineage>
</organism>
<keyword evidence="7" id="KW-1185">Reference proteome</keyword>
<evidence type="ECO:0000256" key="2">
    <source>
        <dbReference type="ARBA" id="ARBA00023125"/>
    </source>
</evidence>
<dbReference type="GO" id="GO:0000435">
    <property type="term" value="P:positive regulation of transcription from RNA polymerase II promoter by galactose"/>
    <property type="evidence" value="ECO:0007669"/>
    <property type="project" value="TreeGrafter"/>
</dbReference>
<keyword evidence="1" id="KW-0805">Transcription regulation</keyword>
<feature type="region of interest" description="Disordered" evidence="5">
    <location>
        <begin position="66"/>
        <end position="86"/>
    </location>
</feature>
<dbReference type="EMBL" id="FJVC01000617">
    <property type="protein sequence ID" value="CZT52719.1"/>
    <property type="molecule type" value="Genomic_DNA"/>
</dbReference>
<dbReference type="PANTHER" id="PTHR47424">
    <property type="entry name" value="REGULATORY PROTEIN GAL4"/>
    <property type="match status" value="1"/>
</dbReference>
<accession>A0A1E1MUJ9</accession>
<protein>
    <submittedName>
        <fullName evidence="6">Uncharacterized protein</fullName>
    </submittedName>
</protein>
<dbReference type="GO" id="GO:0005634">
    <property type="term" value="C:nucleus"/>
    <property type="evidence" value="ECO:0007669"/>
    <property type="project" value="TreeGrafter"/>
</dbReference>
<name>A0A1E1MUJ9_RHYSE</name>
<evidence type="ECO:0000313" key="7">
    <source>
        <dbReference type="Proteomes" id="UP000177625"/>
    </source>
</evidence>
<dbReference type="GO" id="GO:0000978">
    <property type="term" value="F:RNA polymerase II cis-regulatory region sequence-specific DNA binding"/>
    <property type="evidence" value="ECO:0007669"/>
    <property type="project" value="TreeGrafter"/>
</dbReference>
<dbReference type="InterPro" id="IPR051127">
    <property type="entry name" value="Fungal_SecMet_Regulators"/>
</dbReference>
<gene>
    <name evidence="6" type="ORF">RSE6_14079</name>
</gene>
<dbReference type="CDD" id="cd12148">
    <property type="entry name" value="fungal_TF_MHR"/>
    <property type="match status" value="1"/>
</dbReference>
<dbReference type="AlphaFoldDB" id="A0A1E1MUJ9"/>
<dbReference type="GO" id="GO:0000981">
    <property type="term" value="F:DNA-binding transcription factor activity, RNA polymerase II-specific"/>
    <property type="evidence" value="ECO:0007669"/>
    <property type="project" value="TreeGrafter"/>
</dbReference>
<evidence type="ECO:0000256" key="4">
    <source>
        <dbReference type="ARBA" id="ARBA00023242"/>
    </source>
</evidence>
<proteinExistence type="predicted"/>
<evidence type="ECO:0000256" key="1">
    <source>
        <dbReference type="ARBA" id="ARBA00023015"/>
    </source>
</evidence>
<evidence type="ECO:0000313" key="6">
    <source>
        <dbReference type="EMBL" id="CZT52719.1"/>
    </source>
</evidence>